<keyword evidence="1" id="KW-0732">Signal</keyword>
<reference evidence="2 3" key="1">
    <citation type="submission" date="2021-06" db="EMBL/GenBank/DDBJ databases">
        <title>Bacillus sp. RD4P76, an endophyte from a halophyte.</title>
        <authorList>
            <person name="Sun J.-Q."/>
        </authorList>
    </citation>
    <scope>NUCLEOTIDE SEQUENCE [LARGE SCALE GENOMIC DNA]</scope>
    <source>
        <strain evidence="2 3">CGMCC 1.15917</strain>
    </source>
</reference>
<dbReference type="RefSeq" id="WP_217065304.1">
    <property type="nucleotide sequence ID" value="NZ_JAHQCS010000072.1"/>
</dbReference>
<dbReference type="PROSITE" id="PS51257">
    <property type="entry name" value="PROKAR_LIPOPROTEIN"/>
    <property type="match status" value="1"/>
</dbReference>
<accession>A0ABS6JCM0</accession>
<dbReference type="Proteomes" id="UP000784880">
    <property type="component" value="Unassembled WGS sequence"/>
</dbReference>
<gene>
    <name evidence="2" type="ORF">KS419_06735</name>
</gene>
<evidence type="ECO:0000313" key="2">
    <source>
        <dbReference type="EMBL" id="MBU9711424.1"/>
    </source>
</evidence>
<comment type="caution">
    <text evidence="2">The sequence shown here is derived from an EMBL/GenBank/DDBJ whole genome shotgun (WGS) entry which is preliminary data.</text>
</comment>
<feature type="signal peptide" evidence="1">
    <location>
        <begin position="1"/>
        <end position="22"/>
    </location>
</feature>
<keyword evidence="3" id="KW-1185">Reference proteome</keyword>
<feature type="chain" id="PRO_5047252124" evidence="1">
    <location>
        <begin position="23"/>
        <end position="184"/>
    </location>
</feature>
<protein>
    <submittedName>
        <fullName evidence="2">Uncharacterized protein</fullName>
    </submittedName>
</protein>
<name>A0ABS6JCM0_9BACI</name>
<evidence type="ECO:0000256" key="1">
    <source>
        <dbReference type="SAM" id="SignalP"/>
    </source>
</evidence>
<proteinExistence type="predicted"/>
<dbReference type="EMBL" id="JAHQCS010000072">
    <property type="protein sequence ID" value="MBU9711424.1"/>
    <property type="molecule type" value="Genomic_DNA"/>
</dbReference>
<organism evidence="2 3">
    <name type="scientific">Evansella tamaricis</name>
    <dbReference type="NCBI Taxonomy" id="2069301"/>
    <lineage>
        <taxon>Bacteria</taxon>
        <taxon>Bacillati</taxon>
        <taxon>Bacillota</taxon>
        <taxon>Bacilli</taxon>
        <taxon>Bacillales</taxon>
        <taxon>Bacillaceae</taxon>
        <taxon>Evansella</taxon>
    </lineage>
</organism>
<sequence length="184" mass="21815">MKKKVTLIAILFILFLSGCSSQYNEDDVIASFQGNDIYVKDLRKLFHVGDTYIPEVARNYVFQEAVILEAKELGLEVPKEDVDREVESFMTYLEEEAPRETKEFFEGKAGEYSMSVEEYVDTIVREEIEKSMYVEMMEVEAVENQAPDELNAIERRDWVEEHFDEWYQSILEKYEDDIEYFFEN</sequence>
<evidence type="ECO:0000313" key="3">
    <source>
        <dbReference type="Proteomes" id="UP000784880"/>
    </source>
</evidence>